<dbReference type="InterPro" id="IPR000160">
    <property type="entry name" value="GGDEF_dom"/>
</dbReference>
<dbReference type="Gene3D" id="3.30.450.40">
    <property type="match status" value="1"/>
</dbReference>
<evidence type="ECO:0000313" key="4">
    <source>
        <dbReference type="Proteomes" id="UP001352263"/>
    </source>
</evidence>
<evidence type="ECO:0000259" key="1">
    <source>
        <dbReference type="PROSITE" id="PS50112"/>
    </source>
</evidence>
<evidence type="ECO:0000259" key="2">
    <source>
        <dbReference type="PROSITE" id="PS50887"/>
    </source>
</evidence>
<dbReference type="Pfam" id="PF00990">
    <property type="entry name" value="GGDEF"/>
    <property type="match status" value="1"/>
</dbReference>
<proteinExistence type="predicted"/>
<dbReference type="PANTHER" id="PTHR46663">
    <property type="entry name" value="DIGUANYLATE CYCLASE DGCT-RELATED"/>
    <property type="match status" value="1"/>
</dbReference>
<dbReference type="InterPro" id="IPR052163">
    <property type="entry name" value="DGC-Regulatory_Protein"/>
</dbReference>
<dbReference type="SMART" id="SM00091">
    <property type="entry name" value="PAS"/>
    <property type="match status" value="1"/>
</dbReference>
<dbReference type="InterPro" id="IPR029787">
    <property type="entry name" value="Nucleotide_cyclase"/>
</dbReference>
<dbReference type="InterPro" id="IPR029016">
    <property type="entry name" value="GAF-like_dom_sf"/>
</dbReference>
<evidence type="ECO:0000313" key="3">
    <source>
        <dbReference type="EMBL" id="MEC4723777.1"/>
    </source>
</evidence>
<protein>
    <submittedName>
        <fullName evidence="3">Diguanylate cyclase</fullName>
        <ecNumber evidence="3">2.7.7.65</ecNumber>
    </submittedName>
</protein>
<dbReference type="Gene3D" id="3.30.450.20">
    <property type="entry name" value="PAS domain"/>
    <property type="match status" value="1"/>
</dbReference>
<dbReference type="InterPro" id="IPR043128">
    <property type="entry name" value="Rev_trsase/Diguanyl_cyclase"/>
</dbReference>
<dbReference type="GO" id="GO:0052621">
    <property type="term" value="F:diguanylate cyclase activity"/>
    <property type="evidence" value="ECO:0007669"/>
    <property type="project" value="UniProtKB-EC"/>
</dbReference>
<organism evidence="3 4">
    <name type="scientific">Noviherbaspirillum album</name>
    <dbReference type="NCBI Taxonomy" id="3080276"/>
    <lineage>
        <taxon>Bacteria</taxon>
        <taxon>Pseudomonadati</taxon>
        <taxon>Pseudomonadota</taxon>
        <taxon>Betaproteobacteria</taxon>
        <taxon>Burkholderiales</taxon>
        <taxon>Oxalobacteraceae</taxon>
        <taxon>Noviherbaspirillum</taxon>
    </lineage>
</organism>
<feature type="domain" description="GGDEF" evidence="2">
    <location>
        <begin position="299"/>
        <end position="427"/>
    </location>
</feature>
<keyword evidence="3" id="KW-0808">Transferase</keyword>
<dbReference type="Proteomes" id="UP001352263">
    <property type="component" value="Unassembled WGS sequence"/>
</dbReference>
<dbReference type="PROSITE" id="PS50887">
    <property type="entry name" value="GGDEF"/>
    <property type="match status" value="1"/>
</dbReference>
<dbReference type="CDD" id="cd00130">
    <property type="entry name" value="PAS"/>
    <property type="match status" value="1"/>
</dbReference>
<keyword evidence="3" id="KW-0548">Nucleotidyltransferase</keyword>
<name>A0ABU6JKH2_9BURK</name>
<dbReference type="Pfam" id="PF00989">
    <property type="entry name" value="PAS"/>
    <property type="match status" value="1"/>
</dbReference>
<dbReference type="CDD" id="cd01949">
    <property type="entry name" value="GGDEF"/>
    <property type="match status" value="1"/>
</dbReference>
<dbReference type="PROSITE" id="PS50112">
    <property type="entry name" value="PAS"/>
    <property type="match status" value="1"/>
</dbReference>
<dbReference type="EMBL" id="JAWIIV010000076">
    <property type="protein sequence ID" value="MEC4723777.1"/>
    <property type="molecule type" value="Genomic_DNA"/>
</dbReference>
<dbReference type="SUPFAM" id="SSF55073">
    <property type="entry name" value="Nucleotide cyclase"/>
    <property type="match status" value="1"/>
</dbReference>
<dbReference type="NCBIfam" id="TIGR00254">
    <property type="entry name" value="GGDEF"/>
    <property type="match status" value="1"/>
</dbReference>
<dbReference type="NCBIfam" id="TIGR00229">
    <property type="entry name" value="sensory_box"/>
    <property type="match status" value="1"/>
</dbReference>
<dbReference type="InterPro" id="IPR035965">
    <property type="entry name" value="PAS-like_dom_sf"/>
</dbReference>
<dbReference type="PANTHER" id="PTHR46663:SF2">
    <property type="entry name" value="GGDEF DOMAIN-CONTAINING PROTEIN"/>
    <property type="match status" value="1"/>
</dbReference>
<dbReference type="InterPro" id="IPR013767">
    <property type="entry name" value="PAS_fold"/>
</dbReference>
<gene>
    <name evidence="3" type="ORF">RY831_32165</name>
</gene>
<keyword evidence="4" id="KW-1185">Reference proteome</keyword>
<dbReference type="SUPFAM" id="SSF55781">
    <property type="entry name" value="GAF domain-like"/>
    <property type="match status" value="1"/>
</dbReference>
<dbReference type="SUPFAM" id="SSF55785">
    <property type="entry name" value="PYP-like sensor domain (PAS domain)"/>
    <property type="match status" value="1"/>
</dbReference>
<sequence length="427" mass="47501">MDDLHDKIAELVLDTIFIVDVHGHINYVSPSCFDLLSYTQQELTGRKMIDLVLLDDRAKTLDESLLVMSGVPRVGFENRYVRADGSVVDIMWSARWSPEHQVRIGVARNVTTVKRQLAMQQAMYEISNAAHTVTELKQLYPKVRRILHSILPTSAFALALHDEQACLALQYQLDFCGDAAVLQAKVGKELCTLAAQSNKVELHGGSKGEPFWLAAPISRADKVFGVIVIRSHAGTVLGQQEAELLSFIAAQLSDAIERHRLHAELIAAATTDELTGLPNRRLFVDRAEAACRAARRHGHHFALLYVDVDRFKAVNDTYGHEAGDELLKQVARRLSKCVREEDTVARLGGDEFVILLPGVHQQASKALQEKIQAAFKEEFVLPTGVHVTRDPSIGLAVYPEDGDDVTALTRAADKRMYANKWHRSMKS</sequence>
<comment type="caution">
    <text evidence="3">The sequence shown here is derived from an EMBL/GenBank/DDBJ whole genome shotgun (WGS) entry which is preliminary data.</text>
</comment>
<dbReference type="Gene3D" id="3.30.70.270">
    <property type="match status" value="1"/>
</dbReference>
<reference evidence="3 4" key="1">
    <citation type="submission" date="2023-10" db="EMBL/GenBank/DDBJ databases">
        <title>Noviherbaspirillum sp. CPCC 100848 genome assembly.</title>
        <authorList>
            <person name="Li X.Y."/>
            <person name="Fang X.M."/>
        </authorList>
    </citation>
    <scope>NUCLEOTIDE SEQUENCE [LARGE SCALE GENOMIC DNA]</scope>
    <source>
        <strain evidence="3 4">CPCC 100848</strain>
    </source>
</reference>
<dbReference type="EC" id="2.7.7.65" evidence="3"/>
<dbReference type="SMART" id="SM00267">
    <property type="entry name" value="GGDEF"/>
    <property type="match status" value="1"/>
</dbReference>
<dbReference type="InterPro" id="IPR000014">
    <property type="entry name" value="PAS"/>
</dbReference>
<accession>A0ABU6JKH2</accession>
<feature type="domain" description="PAS" evidence="1">
    <location>
        <begin position="1"/>
        <end position="57"/>
    </location>
</feature>